<keyword evidence="5 7" id="KW-0964">Secreted</keyword>
<protein>
    <recommendedName>
        <fullName evidence="4 7">Flagellar hook-associated protein 1</fullName>
        <shortName evidence="7">HAP1</shortName>
    </recommendedName>
</protein>
<dbReference type="Pfam" id="PF06429">
    <property type="entry name" value="Flg_bbr_C"/>
    <property type="match status" value="1"/>
</dbReference>
<keyword evidence="11" id="KW-0966">Cell projection</keyword>
<evidence type="ECO:0000313" key="12">
    <source>
        <dbReference type="Proteomes" id="UP000233526"/>
    </source>
</evidence>
<feature type="domain" description="Flagellar basal body rod protein N-terminal" evidence="8">
    <location>
        <begin position="4"/>
        <end position="33"/>
    </location>
</feature>
<evidence type="ECO:0000313" key="11">
    <source>
        <dbReference type="EMBL" id="PKQ72828.1"/>
    </source>
</evidence>
<dbReference type="RefSeq" id="WP_101320322.1">
    <property type="nucleotide sequence ID" value="NZ_CAWNSS010000067.1"/>
</dbReference>
<keyword evidence="6 7" id="KW-0975">Bacterial flagellum</keyword>
<dbReference type="GO" id="GO:0005576">
    <property type="term" value="C:extracellular region"/>
    <property type="evidence" value="ECO:0007669"/>
    <property type="project" value="UniProtKB-SubCell"/>
</dbReference>
<dbReference type="SUPFAM" id="SSF64518">
    <property type="entry name" value="Phase 1 flagellin"/>
    <property type="match status" value="1"/>
</dbReference>
<dbReference type="InterPro" id="IPR010930">
    <property type="entry name" value="Flg_bb/hook_C_dom"/>
</dbReference>
<gene>
    <name evidence="7" type="primary">flgK</name>
    <name evidence="11" type="ORF">AOX56_05810</name>
</gene>
<dbReference type="InterPro" id="IPR001444">
    <property type="entry name" value="Flag_bb_rod_N"/>
</dbReference>
<dbReference type="Pfam" id="PF00460">
    <property type="entry name" value="Flg_bb_rod"/>
    <property type="match status" value="1"/>
</dbReference>
<evidence type="ECO:0000256" key="2">
    <source>
        <dbReference type="ARBA" id="ARBA00004613"/>
    </source>
</evidence>
<evidence type="ECO:0000256" key="6">
    <source>
        <dbReference type="ARBA" id="ARBA00023143"/>
    </source>
</evidence>
<dbReference type="InterPro" id="IPR002371">
    <property type="entry name" value="FlgK"/>
</dbReference>
<dbReference type="GO" id="GO:0005198">
    <property type="term" value="F:structural molecule activity"/>
    <property type="evidence" value="ECO:0007669"/>
    <property type="project" value="UniProtKB-UniRule"/>
</dbReference>
<dbReference type="GO" id="GO:0009424">
    <property type="term" value="C:bacterial-type flagellum hook"/>
    <property type="evidence" value="ECO:0007669"/>
    <property type="project" value="UniProtKB-UniRule"/>
</dbReference>
<dbReference type="PANTHER" id="PTHR30033:SF1">
    <property type="entry name" value="FLAGELLAR HOOK-ASSOCIATED PROTEIN 1"/>
    <property type="match status" value="1"/>
</dbReference>
<proteinExistence type="inferred from homology"/>
<comment type="similarity">
    <text evidence="3 7">Belongs to the flagella basal body rod proteins family.</text>
</comment>
<dbReference type="InterPro" id="IPR053927">
    <property type="entry name" value="FlgK_helical"/>
</dbReference>
<sequence>MSLLNIGASGLNAAQIALNLTAQNIANVNTIGYSRQEAMMGSLSGFGRLDNGAGVEVTGVRRVTDDYLVAQHWRSRSATGSSYAFHQYINTTEQLLGSESMNIAKGLDSFFASLSAALDSPETPAQRSQIVSSAGALANRFTQLDESLVTQEKQIDDQLSSTVSQVNSYLSQLAELNVQIGDQAAKGVNTSALEDSREQVVRELSTYMEVRVNRQSDGAFAISLPQGQPLVLGGSSSTLALAGDKLSLAFGGQTFEVPKLHGGSLAGVMDYRTTVLRPTREALNQIAGKLAKDFNDKQAGGVDLHGVTGKRLFAFDETKDIHGNYINALGTLRVADGFTGDDLAFAKAGGGKGDNRNLQDLLTIKNGQYDAYSALLGKMAVQSGQAKASMQADANMEKQMAAKLSSVSGVNTDKEGVKIMAYTKAYQANAKVISTSEQLFNSILNMF</sequence>
<feature type="domain" description="Flagellar basal-body/hook protein C-terminal" evidence="9">
    <location>
        <begin position="407"/>
        <end position="446"/>
    </location>
</feature>
<dbReference type="NCBIfam" id="TIGR02492">
    <property type="entry name" value="flgK_ends"/>
    <property type="match status" value="1"/>
</dbReference>
<comment type="subcellular location">
    <subcellularLocation>
        <location evidence="1 7">Bacterial flagellum</location>
    </subcellularLocation>
    <subcellularLocation>
        <location evidence="2 7">Secreted</location>
    </subcellularLocation>
</comment>
<organism evidence="11 12">
    <name type="scientific">Aeromonas sobria</name>
    <dbReference type="NCBI Taxonomy" id="646"/>
    <lineage>
        <taxon>Bacteria</taxon>
        <taxon>Pseudomonadati</taxon>
        <taxon>Pseudomonadota</taxon>
        <taxon>Gammaproteobacteria</taxon>
        <taxon>Aeromonadales</taxon>
        <taxon>Aeromonadaceae</taxon>
        <taxon>Aeromonas</taxon>
    </lineage>
</organism>
<evidence type="ECO:0000259" key="10">
    <source>
        <dbReference type="Pfam" id="PF22638"/>
    </source>
</evidence>
<dbReference type="AlphaFoldDB" id="A0A2N3IP20"/>
<evidence type="ECO:0000256" key="3">
    <source>
        <dbReference type="ARBA" id="ARBA00009677"/>
    </source>
</evidence>
<dbReference type="Proteomes" id="UP000233526">
    <property type="component" value="Unassembled WGS sequence"/>
</dbReference>
<comment type="caution">
    <text evidence="11">The sequence shown here is derived from an EMBL/GenBank/DDBJ whole genome shotgun (WGS) entry which is preliminary data.</text>
</comment>
<evidence type="ECO:0000259" key="8">
    <source>
        <dbReference type="Pfam" id="PF00460"/>
    </source>
</evidence>
<dbReference type="Pfam" id="PF22638">
    <property type="entry name" value="FlgK_D1"/>
    <property type="match status" value="1"/>
</dbReference>
<name>A0A2N3IP20_AERSO</name>
<keyword evidence="11" id="KW-0969">Cilium</keyword>
<reference evidence="11 12" key="1">
    <citation type="journal article" date="2017" name="Front. Microbiol.">
        <title>Strong Genomic and Phenotypic Heterogeneity in the Aeromonas sobria Species Complex.</title>
        <authorList>
            <person name="Gauthier J."/>
            <person name="Vincent A.T."/>
            <person name="Charette S.J."/>
            <person name="Derome N."/>
        </authorList>
    </citation>
    <scope>NUCLEOTIDE SEQUENCE [LARGE SCALE GENOMIC DNA]</scope>
    <source>
        <strain evidence="11 12">JF2635</strain>
    </source>
</reference>
<accession>A0A2N3IP20</accession>
<feature type="domain" description="Flagellar hook-associated protein FlgK helical" evidence="10">
    <location>
        <begin position="90"/>
        <end position="313"/>
    </location>
</feature>
<keyword evidence="11" id="KW-0282">Flagellum</keyword>
<dbReference type="PANTHER" id="PTHR30033">
    <property type="entry name" value="FLAGELLAR HOOK-ASSOCIATED PROTEIN 1"/>
    <property type="match status" value="1"/>
</dbReference>
<dbReference type="GO" id="GO:0044780">
    <property type="term" value="P:bacterial-type flagellum assembly"/>
    <property type="evidence" value="ECO:0007669"/>
    <property type="project" value="InterPro"/>
</dbReference>
<evidence type="ECO:0000256" key="7">
    <source>
        <dbReference type="RuleBase" id="RU362065"/>
    </source>
</evidence>
<evidence type="ECO:0000256" key="4">
    <source>
        <dbReference type="ARBA" id="ARBA00016244"/>
    </source>
</evidence>
<dbReference type="PRINTS" id="PR01005">
    <property type="entry name" value="FLGHOOKAP1"/>
</dbReference>
<evidence type="ECO:0000256" key="5">
    <source>
        <dbReference type="ARBA" id="ARBA00022525"/>
    </source>
</evidence>
<dbReference type="EMBL" id="LJZX01000067">
    <property type="protein sequence ID" value="PKQ72828.1"/>
    <property type="molecule type" value="Genomic_DNA"/>
</dbReference>
<evidence type="ECO:0000259" key="9">
    <source>
        <dbReference type="Pfam" id="PF06429"/>
    </source>
</evidence>
<evidence type="ECO:0000256" key="1">
    <source>
        <dbReference type="ARBA" id="ARBA00004365"/>
    </source>
</evidence>